<dbReference type="AlphaFoldDB" id="A0A2W4VTV7"/>
<evidence type="ECO:0000313" key="4">
    <source>
        <dbReference type="EMBL" id="PZO36303.1"/>
    </source>
</evidence>
<feature type="domain" description="Methyltransferase" evidence="3">
    <location>
        <begin position="77"/>
        <end position="167"/>
    </location>
</feature>
<dbReference type="Gene3D" id="3.40.50.150">
    <property type="entry name" value="Vaccinia Virus protein VP39"/>
    <property type="match status" value="1"/>
</dbReference>
<dbReference type="CDD" id="cd02440">
    <property type="entry name" value="AdoMet_MTases"/>
    <property type="match status" value="1"/>
</dbReference>
<dbReference type="Proteomes" id="UP000249467">
    <property type="component" value="Unassembled WGS sequence"/>
</dbReference>
<dbReference type="GO" id="GO:0032259">
    <property type="term" value="P:methylation"/>
    <property type="evidence" value="ECO:0007669"/>
    <property type="project" value="UniProtKB-KW"/>
</dbReference>
<name>A0A2W4VTV7_9CYAN</name>
<gene>
    <name evidence="4" type="ORF">DCF19_21835</name>
</gene>
<evidence type="ECO:0000313" key="5">
    <source>
        <dbReference type="Proteomes" id="UP000249467"/>
    </source>
</evidence>
<comment type="caution">
    <text evidence="4">The sequence shown here is derived from an EMBL/GenBank/DDBJ whole genome shotgun (WGS) entry which is preliminary data.</text>
</comment>
<proteinExistence type="predicted"/>
<organism evidence="4 5">
    <name type="scientific">Pseudanabaena frigida</name>
    <dbReference type="NCBI Taxonomy" id="945775"/>
    <lineage>
        <taxon>Bacteria</taxon>
        <taxon>Bacillati</taxon>
        <taxon>Cyanobacteriota</taxon>
        <taxon>Cyanophyceae</taxon>
        <taxon>Pseudanabaenales</taxon>
        <taxon>Pseudanabaenaceae</taxon>
        <taxon>Pseudanabaena</taxon>
    </lineage>
</organism>
<keyword evidence="2 4" id="KW-0808">Transferase</keyword>
<evidence type="ECO:0000256" key="2">
    <source>
        <dbReference type="ARBA" id="ARBA00022679"/>
    </source>
</evidence>
<dbReference type="EMBL" id="QBML01000042">
    <property type="protein sequence ID" value="PZO36303.1"/>
    <property type="molecule type" value="Genomic_DNA"/>
</dbReference>
<sequence length="297" mass="33920">MSDLPDLPTIGTDGIDDSSDRKSWVEVLRDYGGKNLEAKKNWYSSVAEAYNRVRPRYPQEIITRSIEITQLPKQSKILELGCGPGIATVPFAQLGFSMLSLEPNREASELAKQNCASYPNVEVQNLAFEEWELKENQFEAVLAATSWHWLDPAISYAKSWAALKEDGHLILLWNTPPQVDGETYQIVDEVYQILAPSIPLYARHEGIETHQADFLKFSKSIMASGYFDNVKYERSIHKVIYHLDDYLLLLSTLSPYIALAEEQRIKLFAKLRELLHQNRGDRLTLSYISAFHVARKI</sequence>
<evidence type="ECO:0000256" key="1">
    <source>
        <dbReference type="ARBA" id="ARBA00022603"/>
    </source>
</evidence>
<dbReference type="InterPro" id="IPR041698">
    <property type="entry name" value="Methyltransf_25"/>
</dbReference>
<dbReference type="Pfam" id="PF13649">
    <property type="entry name" value="Methyltransf_25"/>
    <property type="match status" value="1"/>
</dbReference>
<accession>A0A2W4VTV7</accession>
<dbReference type="InterPro" id="IPR029063">
    <property type="entry name" value="SAM-dependent_MTases_sf"/>
</dbReference>
<reference evidence="4 5" key="1">
    <citation type="submission" date="2018-04" db="EMBL/GenBank/DDBJ databases">
        <authorList>
            <person name="Go L.Y."/>
            <person name="Mitchell J.A."/>
        </authorList>
    </citation>
    <scope>NUCLEOTIDE SEQUENCE [LARGE SCALE GENOMIC DNA]</scope>
    <source>
        <strain evidence="4">ULC066bin1</strain>
    </source>
</reference>
<dbReference type="SUPFAM" id="SSF53335">
    <property type="entry name" value="S-adenosyl-L-methionine-dependent methyltransferases"/>
    <property type="match status" value="1"/>
</dbReference>
<evidence type="ECO:0000259" key="3">
    <source>
        <dbReference type="Pfam" id="PF13649"/>
    </source>
</evidence>
<keyword evidence="1 4" id="KW-0489">Methyltransferase</keyword>
<dbReference type="PANTHER" id="PTHR44942:SF4">
    <property type="entry name" value="METHYLTRANSFERASE TYPE 11 DOMAIN-CONTAINING PROTEIN"/>
    <property type="match status" value="1"/>
</dbReference>
<reference evidence="4 5" key="2">
    <citation type="submission" date="2018-06" db="EMBL/GenBank/DDBJ databases">
        <title>Metagenomic assembly of (sub)arctic Cyanobacteria and their associated microbiome from non-axenic cultures.</title>
        <authorList>
            <person name="Baurain D."/>
        </authorList>
    </citation>
    <scope>NUCLEOTIDE SEQUENCE [LARGE SCALE GENOMIC DNA]</scope>
    <source>
        <strain evidence="4">ULC066bin1</strain>
    </source>
</reference>
<protein>
    <submittedName>
        <fullName evidence="4">SAM-dependent methyltransferase</fullName>
    </submittedName>
</protein>
<dbReference type="PANTHER" id="PTHR44942">
    <property type="entry name" value="METHYLTRANSF_11 DOMAIN-CONTAINING PROTEIN"/>
    <property type="match status" value="1"/>
</dbReference>
<dbReference type="GO" id="GO:0008168">
    <property type="term" value="F:methyltransferase activity"/>
    <property type="evidence" value="ECO:0007669"/>
    <property type="project" value="UniProtKB-KW"/>
</dbReference>
<dbReference type="InterPro" id="IPR051052">
    <property type="entry name" value="Diverse_substrate_MTase"/>
</dbReference>